<keyword evidence="3" id="KW-1185">Reference proteome</keyword>
<organism evidence="2 3">
    <name type="scientific">Pandoraea faecigallinarum</name>
    <dbReference type="NCBI Taxonomy" id="656179"/>
    <lineage>
        <taxon>Bacteria</taxon>
        <taxon>Pseudomonadati</taxon>
        <taxon>Pseudomonadota</taxon>
        <taxon>Betaproteobacteria</taxon>
        <taxon>Burkholderiales</taxon>
        <taxon>Burkholderiaceae</taxon>
        <taxon>Pandoraea</taxon>
    </lineage>
</organism>
<proteinExistence type="predicted"/>
<dbReference type="OrthoDB" id="8932439at2"/>
<dbReference type="EMBL" id="CP011807">
    <property type="protein sequence ID" value="AKM32214.2"/>
    <property type="molecule type" value="Genomic_DNA"/>
</dbReference>
<dbReference type="STRING" id="656179.AB870_21970"/>
<protein>
    <submittedName>
        <fullName evidence="2">Uncharacterized protein</fullName>
    </submittedName>
</protein>
<evidence type="ECO:0000256" key="1">
    <source>
        <dbReference type="SAM" id="MobiDB-lite"/>
    </source>
</evidence>
<dbReference type="KEGG" id="pfg:AB870_21970"/>
<feature type="region of interest" description="Disordered" evidence="1">
    <location>
        <begin position="147"/>
        <end position="183"/>
    </location>
</feature>
<dbReference type="AlphaFoldDB" id="A0A0H3WVI8"/>
<dbReference type="Proteomes" id="UP000035651">
    <property type="component" value="Chromosome"/>
</dbReference>
<evidence type="ECO:0000313" key="3">
    <source>
        <dbReference type="Proteomes" id="UP000035651"/>
    </source>
</evidence>
<sequence>MTTPRNRRTGRNLVPYGNLGNDWKQGWTNVHGNSGVTHRIVDGVRTYLDISLTTLISQRMPMPVDPAYLTQERTGYRLHLTYQPTESPLPPPPNARLYCHPSGEFTELPLPVPGKSVPGIAAPWLTADEAFQPGADDTELELHLASGRQPDGTAPEDPPPDDDPEPEWPTRPGEVHISGASMQVPDDHGVSVRLYLNALALHDAPLPISMDGRTPRWTVDGRLPVCIGAGHRLTLPVDEACGWLASPDGRFPGSPAYAYWQDANGADAQGLTLTPTEPVAPDDDAQPVQAPWMLDCAADADEGVPNSVAIESIYDAPVHAIDCVTGHFKVRLAPIDLPGYWPCIPLGETADVRVRVFNVVTQGPAAGASVDWHADDKPMGTVQADEDGWAQIEVAPAALTTSIRASADAPYNDAAFVETAALRAIDSMPWENFELYWDGRRVNPAEDELIVQGYDVPHTLIIKPTPTSVSLDRNIALNYVAADTSRVPAFEVTPPVDVERPLGIDGLSWTIAATEEAGVAPYRFLFECEPWKSQFTVNARVDTLTHTLRLDANDYSPAPDTIVIGSFHPAGGDVSFSIQALSTVDGEPLADIPCTLADLVPDDSLAPGPDAPGFHLTPAIGTTLRTDAHGRIYIKGSYTFANGVHTGYPEDATLTITSAGARPIPIRIQFRSPAQSGDHFRYANLYPRVVNPPVAELLAHSMLQVSFAAKPFHAAVEPGPSDALEITVQLRDGTALGPFTAPVTFHRIDAQQVTISATLLEDLGPADYAPVETVRVRFVGAVGEAYFLADAFAPQDPTLLDRWGDIPIEPCHYCPKTLGTLLETLVVGFGNYLPDDTEPGYEFEFEEPAGEPSRVEEPDYNTVYLPLLGLLPNDSYTVSVYRLVDGVKRYLVHKQAVSWVTSRGDDVSPPHAAERLG</sequence>
<evidence type="ECO:0000313" key="2">
    <source>
        <dbReference type="EMBL" id="AKM32214.2"/>
    </source>
</evidence>
<reference evidence="2" key="1">
    <citation type="submission" date="2016-06" db="EMBL/GenBank/DDBJ databases">
        <title>Complete Genome Sequence of Pandoraea faecigallinarum DSM-23572.</title>
        <authorList>
            <person name="Yong D."/>
            <person name="Ee R."/>
            <person name="Lim Y.-L."/>
            <person name="Yin W.-F."/>
            <person name="Chan K.-G."/>
        </authorList>
    </citation>
    <scope>NUCLEOTIDE SEQUENCE</scope>
    <source>
        <strain evidence="2">DSM 23572</strain>
    </source>
</reference>
<accession>A0A0H3WVI8</accession>
<gene>
    <name evidence="2" type="ORF">AB870_21970</name>
</gene>
<dbReference type="RefSeq" id="WP_071386861.1">
    <property type="nucleotide sequence ID" value="NZ_CP011807.3"/>
</dbReference>
<name>A0A0H3WVI8_9BURK</name>